<dbReference type="InterPro" id="IPR045697">
    <property type="entry name" value="DUF5919"/>
</dbReference>
<accession>A0A838ADL0</accession>
<gene>
    <name evidence="3" type="ORF">H0B56_17275</name>
</gene>
<sequence>MAADGTVLKALLRQRHLQEHGAFCREFVKVAERIDPHLKSEYPSKATFFRWLSGEVRKLPHPGRCRVLEAMFDGWASHELFEPWDSASGPPPSRDDQRHSAASTEPASVTHELAGIERVFLSRAEFAHQVPPHSFLDHAHKVRLAGLSLNMLCQSYPDHSLVALLESGCEVRCLFLDPDGASIKTREQEEHLAEGHLSTLTRLNMEVLQRVRGRLTGEARDRLQVRTYDEPIRFNITLIDDERCFAQPYMPDTRGVDSPTFVATRDGNEAGLYDVFEQVFESLWNKGAPAWPT</sequence>
<evidence type="ECO:0000313" key="3">
    <source>
        <dbReference type="EMBL" id="MBA0127303.1"/>
    </source>
</evidence>
<dbReference type="Proteomes" id="UP000582974">
    <property type="component" value="Unassembled WGS sequence"/>
</dbReference>
<feature type="region of interest" description="Disordered" evidence="1">
    <location>
        <begin position="86"/>
        <end position="108"/>
    </location>
</feature>
<dbReference type="AlphaFoldDB" id="A0A838ADL0"/>
<dbReference type="Pfam" id="PF19319">
    <property type="entry name" value="DUF5919"/>
    <property type="match status" value="1"/>
</dbReference>
<evidence type="ECO:0000313" key="4">
    <source>
        <dbReference type="Proteomes" id="UP000582974"/>
    </source>
</evidence>
<dbReference type="EMBL" id="JACCKD010000006">
    <property type="protein sequence ID" value="MBA0127303.1"/>
    <property type="molecule type" value="Genomic_DNA"/>
</dbReference>
<proteinExistence type="predicted"/>
<name>A0A838ADL0_9PSEU</name>
<dbReference type="RefSeq" id="WP_180894116.1">
    <property type="nucleotide sequence ID" value="NZ_JACCKD010000006.1"/>
</dbReference>
<feature type="domain" description="DUF5919" evidence="2">
    <location>
        <begin position="145"/>
        <end position="288"/>
    </location>
</feature>
<protein>
    <recommendedName>
        <fullName evidence="2">DUF5919 domain-containing protein</fullName>
    </recommendedName>
</protein>
<evidence type="ECO:0000259" key="2">
    <source>
        <dbReference type="Pfam" id="PF19319"/>
    </source>
</evidence>
<reference evidence="3 4" key="1">
    <citation type="submission" date="2020-07" db="EMBL/GenBank/DDBJ databases">
        <title>Genome of Haloechinothrix sp.</title>
        <authorList>
            <person name="Tang S.-K."/>
            <person name="Yang L."/>
            <person name="Zhu W.-Y."/>
        </authorList>
    </citation>
    <scope>NUCLEOTIDE SEQUENCE [LARGE SCALE GENOMIC DNA]</scope>
    <source>
        <strain evidence="3 4">YIM 98757</strain>
    </source>
</reference>
<organism evidence="3 4">
    <name type="scientific">Haloechinothrix aidingensis</name>
    <dbReference type="NCBI Taxonomy" id="2752311"/>
    <lineage>
        <taxon>Bacteria</taxon>
        <taxon>Bacillati</taxon>
        <taxon>Actinomycetota</taxon>
        <taxon>Actinomycetes</taxon>
        <taxon>Pseudonocardiales</taxon>
        <taxon>Pseudonocardiaceae</taxon>
        <taxon>Haloechinothrix</taxon>
    </lineage>
</organism>
<comment type="caution">
    <text evidence="3">The sequence shown here is derived from an EMBL/GenBank/DDBJ whole genome shotgun (WGS) entry which is preliminary data.</text>
</comment>
<keyword evidence="4" id="KW-1185">Reference proteome</keyword>
<evidence type="ECO:0000256" key="1">
    <source>
        <dbReference type="SAM" id="MobiDB-lite"/>
    </source>
</evidence>